<protein>
    <submittedName>
        <fullName evidence="2">Uncharacterized protein</fullName>
    </submittedName>
</protein>
<dbReference type="EMBL" id="JANPWB010000010">
    <property type="protein sequence ID" value="KAJ1144190.1"/>
    <property type="molecule type" value="Genomic_DNA"/>
</dbReference>
<comment type="caution">
    <text evidence="2">The sequence shown here is derived from an EMBL/GenBank/DDBJ whole genome shotgun (WGS) entry which is preliminary data.</text>
</comment>
<dbReference type="AlphaFoldDB" id="A0AAV7QYF4"/>
<reference evidence="2" key="1">
    <citation type="journal article" date="2022" name="bioRxiv">
        <title>Sequencing and chromosome-scale assembly of the giantPleurodeles waltlgenome.</title>
        <authorList>
            <person name="Brown T."/>
            <person name="Elewa A."/>
            <person name="Iarovenko S."/>
            <person name="Subramanian E."/>
            <person name="Araus A.J."/>
            <person name="Petzold A."/>
            <person name="Susuki M."/>
            <person name="Suzuki K.-i.T."/>
            <person name="Hayashi T."/>
            <person name="Toyoda A."/>
            <person name="Oliveira C."/>
            <person name="Osipova E."/>
            <person name="Leigh N.D."/>
            <person name="Simon A."/>
            <person name="Yun M.H."/>
        </authorList>
    </citation>
    <scope>NUCLEOTIDE SEQUENCE</scope>
    <source>
        <strain evidence="2">20211129_DDA</strain>
        <tissue evidence="2">Liver</tissue>
    </source>
</reference>
<name>A0AAV7QYF4_PLEWA</name>
<evidence type="ECO:0000256" key="1">
    <source>
        <dbReference type="SAM" id="MobiDB-lite"/>
    </source>
</evidence>
<keyword evidence="3" id="KW-1185">Reference proteome</keyword>
<proteinExistence type="predicted"/>
<organism evidence="2 3">
    <name type="scientific">Pleurodeles waltl</name>
    <name type="common">Iberian ribbed newt</name>
    <dbReference type="NCBI Taxonomy" id="8319"/>
    <lineage>
        <taxon>Eukaryota</taxon>
        <taxon>Metazoa</taxon>
        <taxon>Chordata</taxon>
        <taxon>Craniata</taxon>
        <taxon>Vertebrata</taxon>
        <taxon>Euteleostomi</taxon>
        <taxon>Amphibia</taxon>
        <taxon>Batrachia</taxon>
        <taxon>Caudata</taxon>
        <taxon>Salamandroidea</taxon>
        <taxon>Salamandridae</taxon>
        <taxon>Pleurodelinae</taxon>
        <taxon>Pleurodeles</taxon>
    </lineage>
</organism>
<feature type="region of interest" description="Disordered" evidence="1">
    <location>
        <begin position="1"/>
        <end position="35"/>
    </location>
</feature>
<evidence type="ECO:0000313" key="3">
    <source>
        <dbReference type="Proteomes" id="UP001066276"/>
    </source>
</evidence>
<evidence type="ECO:0000313" key="2">
    <source>
        <dbReference type="EMBL" id="KAJ1144190.1"/>
    </source>
</evidence>
<feature type="region of interest" description="Disordered" evidence="1">
    <location>
        <begin position="69"/>
        <end position="138"/>
    </location>
</feature>
<gene>
    <name evidence="2" type="ORF">NDU88_010492</name>
</gene>
<accession>A0AAV7QYF4</accession>
<sequence length="138" mass="14694">MLPGPRCGSLRRRGVSRARLTGVEAGGPSPRLKPLPRVKLRAAAGEERTARLQRETSFRSACCAEGTEVAGRGPGALVGLHPVGQQRSEAGEAGSALDRAGPAHEFSIWPGRGTEKTGWRRRPRAQRGPSVTPKKRGN</sequence>
<dbReference type="Proteomes" id="UP001066276">
    <property type="component" value="Chromosome 6"/>
</dbReference>